<dbReference type="InterPro" id="IPR025159">
    <property type="entry name" value="AbiEi_N"/>
</dbReference>
<organism evidence="2 3">
    <name type="scientific">candidate division CSSED10-310 bacterium</name>
    <dbReference type="NCBI Taxonomy" id="2855610"/>
    <lineage>
        <taxon>Bacteria</taxon>
        <taxon>Bacteria division CSSED10-310</taxon>
    </lineage>
</organism>
<protein>
    <submittedName>
        <fullName evidence="2">Type IV toxin-antitoxin system AbiEi family antitoxin domain-containing protein</fullName>
    </submittedName>
</protein>
<evidence type="ECO:0000259" key="1">
    <source>
        <dbReference type="Pfam" id="PF13338"/>
    </source>
</evidence>
<dbReference type="Pfam" id="PF13338">
    <property type="entry name" value="AbiEi_4"/>
    <property type="match status" value="1"/>
</dbReference>
<proteinExistence type="predicted"/>
<dbReference type="EMBL" id="JBHPBY010000422">
    <property type="protein sequence ID" value="MFC1853098.1"/>
    <property type="molecule type" value="Genomic_DNA"/>
</dbReference>
<accession>A0ABV6Z3T5</accession>
<gene>
    <name evidence="2" type="ORF">ACFL27_23110</name>
</gene>
<dbReference type="Proteomes" id="UP001594351">
    <property type="component" value="Unassembled WGS sequence"/>
</dbReference>
<sequence>MFNESKCETVVLKAMRIITRRGGIIRTSDAIRAGIHPRTLYFLRDTGVLERLSRGLYRLADLPALSEPDLVTVAARIPRAVICLFSALSFHDLTTQIPHWVYIALEKGAETPRIDYPPIKVHRFSKNAFSLGHERQSIDGVEVRIYNPEKTLADCFKFRNRIGIDVALEAIKLYKERGSSKWDDVLKYARVCRIENVIRPYLEAIL</sequence>
<keyword evidence="3" id="KW-1185">Reference proteome</keyword>
<evidence type="ECO:0000313" key="3">
    <source>
        <dbReference type="Proteomes" id="UP001594351"/>
    </source>
</evidence>
<evidence type="ECO:0000313" key="2">
    <source>
        <dbReference type="EMBL" id="MFC1853098.1"/>
    </source>
</evidence>
<comment type="caution">
    <text evidence="2">The sequence shown here is derived from an EMBL/GenBank/DDBJ whole genome shotgun (WGS) entry which is preliminary data.</text>
</comment>
<name>A0ABV6Z3T5_UNCC1</name>
<feature type="domain" description="AbiEi antitoxin N-terminal" evidence="1">
    <location>
        <begin position="19"/>
        <end position="60"/>
    </location>
</feature>
<reference evidence="2 3" key="1">
    <citation type="submission" date="2024-09" db="EMBL/GenBank/DDBJ databases">
        <title>Laminarin stimulates single cell rates of sulfate reduction while oxygen inhibits transcriptomic activity in coastal marine sediment.</title>
        <authorList>
            <person name="Lindsay M."/>
            <person name="Orcutt B."/>
            <person name="Emerson D."/>
            <person name="Stepanauskas R."/>
            <person name="D'Angelo T."/>
        </authorList>
    </citation>
    <scope>NUCLEOTIDE SEQUENCE [LARGE SCALE GENOMIC DNA]</scope>
    <source>
        <strain evidence="2">SAG AM-311-K15</strain>
    </source>
</reference>